<comment type="caution">
    <text evidence="1">The sequence shown here is derived from an EMBL/GenBank/DDBJ whole genome shotgun (WGS) entry which is preliminary data.</text>
</comment>
<sequence>MLWAAKHSGFFHKMWGNKEQRQGTGGINRKFMSAVLPFPQR</sequence>
<name>A6NUR5_9FIRM</name>
<dbReference type="EMBL" id="AAXG02000012">
    <property type="protein sequence ID" value="EDN00116.1"/>
    <property type="molecule type" value="Genomic_DNA"/>
</dbReference>
<gene>
    <name evidence="1" type="ORF">BACCAP_01949</name>
</gene>
<dbReference type="STRING" id="411467.BACCAP_01949"/>
<protein>
    <submittedName>
        <fullName evidence="1">Uncharacterized protein</fullName>
    </submittedName>
</protein>
<reference evidence="1 2" key="1">
    <citation type="submission" date="2007-04" db="EMBL/GenBank/DDBJ databases">
        <authorList>
            <person name="Fulton L."/>
            <person name="Clifton S."/>
            <person name="Fulton B."/>
            <person name="Xu J."/>
            <person name="Minx P."/>
            <person name="Pepin K.H."/>
            <person name="Johnson M."/>
            <person name="Thiruvilangam P."/>
            <person name="Bhonagiri V."/>
            <person name="Nash W.E."/>
            <person name="Mardis E.R."/>
            <person name="Wilson R.K."/>
        </authorList>
    </citation>
    <scope>NUCLEOTIDE SEQUENCE [LARGE SCALE GENOMIC DNA]</scope>
    <source>
        <strain evidence="1 2">ATCC 29799</strain>
    </source>
</reference>
<accession>A6NUR5</accession>
<dbReference type="Proteomes" id="UP000003639">
    <property type="component" value="Unassembled WGS sequence"/>
</dbReference>
<evidence type="ECO:0000313" key="1">
    <source>
        <dbReference type="EMBL" id="EDN00116.1"/>
    </source>
</evidence>
<keyword evidence="2" id="KW-1185">Reference proteome</keyword>
<reference evidence="1 2" key="2">
    <citation type="submission" date="2007-06" db="EMBL/GenBank/DDBJ databases">
        <title>Draft genome sequence of Pseudoflavonifractor capillosus ATCC 29799.</title>
        <authorList>
            <person name="Sudarsanam P."/>
            <person name="Ley R."/>
            <person name="Guruge J."/>
            <person name="Turnbaugh P.J."/>
            <person name="Mahowald M."/>
            <person name="Liep D."/>
            <person name="Gordon J."/>
        </authorList>
    </citation>
    <scope>NUCLEOTIDE SEQUENCE [LARGE SCALE GENOMIC DNA]</scope>
    <source>
        <strain evidence="1 2">ATCC 29799</strain>
    </source>
</reference>
<organism evidence="1 2">
    <name type="scientific">Pseudoflavonifractor capillosus ATCC 29799</name>
    <dbReference type="NCBI Taxonomy" id="411467"/>
    <lineage>
        <taxon>Bacteria</taxon>
        <taxon>Bacillati</taxon>
        <taxon>Bacillota</taxon>
        <taxon>Clostridia</taxon>
        <taxon>Eubacteriales</taxon>
        <taxon>Oscillospiraceae</taxon>
        <taxon>Pseudoflavonifractor</taxon>
    </lineage>
</organism>
<proteinExistence type="predicted"/>
<evidence type="ECO:0000313" key="2">
    <source>
        <dbReference type="Proteomes" id="UP000003639"/>
    </source>
</evidence>
<dbReference type="AlphaFoldDB" id="A6NUR5"/>